<comment type="caution">
    <text evidence="2">The sequence shown here is derived from an EMBL/GenBank/DDBJ whole genome shotgun (WGS) entry which is preliminary data.</text>
</comment>
<name>A0AAD1X7P0_EUPCR</name>
<accession>A0AAD1X7P0</accession>
<dbReference type="Proteomes" id="UP001295684">
    <property type="component" value="Unassembled WGS sequence"/>
</dbReference>
<organism evidence="2 3">
    <name type="scientific">Euplotes crassus</name>
    <dbReference type="NCBI Taxonomy" id="5936"/>
    <lineage>
        <taxon>Eukaryota</taxon>
        <taxon>Sar</taxon>
        <taxon>Alveolata</taxon>
        <taxon>Ciliophora</taxon>
        <taxon>Intramacronucleata</taxon>
        <taxon>Spirotrichea</taxon>
        <taxon>Hypotrichia</taxon>
        <taxon>Euplotida</taxon>
        <taxon>Euplotidae</taxon>
        <taxon>Moneuplotes</taxon>
    </lineage>
</organism>
<feature type="region of interest" description="Disordered" evidence="1">
    <location>
        <begin position="384"/>
        <end position="430"/>
    </location>
</feature>
<evidence type="ECO:0000313" key="2">
    <source>
        <dbReference type="EMBL" id="CAI2361832.1"/>
    </source>
</evidence>
<reference evidence="2" key="1">
    <citation type="submission" date="2023-07" db="EMBL/GenBank/DDBJ databases">
        <authorList>
            <consortium name="AG Swart"/>
            <person name="Singh M."/>
            <person name="Singh A."/>
            <person name="Seah K."/>
            <person name="Emmerich C."/>
        </authorList>
    </citation>
    <scope>NUCLEOTIDE SEQUENCE</scope>
    <source>
        <strain evidence="2">DP1</strain>
    </source>
</reference>
<evidence type="ECO:0000256" key="1">
    <source>
        <dbReference type="SAM" id="MobiDB-lite"/>
    </source>
</evidence>
<evidence type="ECO:0000313" key="3">
    <source>
        <dbReference type="Proteomes" id="UP001295684"/>
    </source>
</evidence>
<sequence length="522" mass="60538">MYSGSVYKKFVNRISSEKPKLKLKRKFNTSASGEASTIKFCNKTNKAFPKKLMVTREDFRSGNIENSGSQSPEKRMKAATIRVNKGITTWEQFNKGKNDSRESSKVSTMREGKSLTSKFSEEASKDQFFKNSRAKIAKSAKKGTRTESQSVYTNFKGLYTEKPAWRLRVDDPTKQIHKDRIRMKVRTENQRIREEIGKHHPIMREGFDIEGYYHYCWRPEDPSKFVVKKNMNFELNDLKRSIAESTYKKGHSKNFSVSQMLEESKSTLRVTEPYIGGEKETGLRIHRQRDKSRELSHQQFHRSSKTKYAKKESLISKKIYHRANLSNSIDTSSLMGTSTIKILDNSRFDTFENKISKNCSLNVKTRPVSAYTHVNMTKKTRIMSGSSKMKNTGTRPSTSAKGSFQQKIKLNEKESNSFRRGHQSPKEGSRVLETLPMDKINSSVLDTEDEFNLMDEAEEQPRPKTRENWFKEDNKSFSRISEEETVTDKNSYGLRLKPKCIRKRLIRKALKHDVKKLISSYF</sequence>
<keyword evidence="3" id="KW-1185">Reference proteome</keyword>
<gene>
    <name evidence="2" type="ORF">ECRASSUSDP1_LOCUS3145</name>
</gene>
<protein>
    <submittedName>
        <fullName evidence="2">Uncharacterized protein</fullName>
    </submittedName>
</protein>
<dbReference type="AlphaFoldDB" id="A0AAD1X7P0"/>
<feature type="compositionally biased region" description="Polar residues" evidence="1">
    <location>
        <begin position="384"/>
        <end position="408"/>
    </location>
</feature>
<proteinExistence type="predicted"/>
<dbReference type="EMBL" id="CAMPGE010003012">
    <property type="protein sequence ID" value="CAI2361832.1"/>
    <property type="molecule type" value="Genomic_DNA"/>
</dbReference>